<keyword evidence="3" id="KW-0328">Glycosyltransferase</keyword>
<name>A0A896ARR8_9GENT</name>
<keyword evidence="2 3" id="KW-0808">Transferase</keyword>
<evidence type="ECO:0000256" key="1">
    <source>
        <dbReference type="ARBA" id="ARBA00009995"/>
    </source>
</evidence>
<dbReference type="InterPro" id="IPR035595">
    <property type="entry name" value="UDP_glycos_trans_CS"/>
</dbReference>
<gene>
    <name evidence="5" type="primary">UGT75M2</name>
</gene>
<dbReference type="Gene3D" id="3.40.50.2000">
    <property type="entry name" value="Glycogen Phosphorylase B"/>
    <property type="match status" value="2"/>
</dbReference>
<evidence type="ECO:0000313" key="5">
    <source>
        <dbReference type="EMBL" id="QSB46661.1"/>
    </source>
</evidence>
<comment type="similarity">
    <text evidence="1 3">Belongs to the UDP-glycosyltransferase family.</text>
</comment>
<dbReference type="CDD" id="cd03784">
    <property type="entry name" value="GT1_Gtf-like"/>
    <property type="match status" value="1"/>
</dbReference>
<dbReference type="SUPFAM" id="SSF53756">
    <property type="entry name" value="UDP-Glycosyltransferase/glycogen phosphorylase"/>
    <property type="match status" value="1"/>
</dbReference>
<accession>A0A896ARR8</accession>
<dbReference type="EMBL" id="MT075677">
    <property type="protein sequence ID" value="QSB46661.1"/>
    <property type="molecule type" value="mRNA"/>
</dbReference>
<dbReference type="InterPro" id="IPR002213">
    <property type="entry name" value="UDP_glucos_trans"/>
</dbReference>
<evidence type="ECO:0000256" key="3">
    <source>
        <dbReference type="RuleBase" id="RU003718"/>
    </source>
</evidence>
<proteinExistence type="evidence at transcript level"/>
<dbReference type="EC" id="2.4.1.-" evidence="4"/>
<dbReference type="AlphaFoldDB" id="A0A896ARR8"/>
<evidence type="ECO:0000256" key="2">
    <source>
        <dbReference type="ARBA" id="ARBA00022679"/>
    </source>
</evidence>
<dbReference type="GO" id="GO:0080044">
    <property type="term" value="F:quercetin 7-O-glucosyltransferase activity"/>
    <property type="evidence" value="ECO:0007669"/>
    <property type="project" value="TreeGrafter"/>
</dbReference>
<dbReference type="FunFam" id="3.40.50.2000:FF:000019">
    <property type="entry name" value="Glycosyltransferase"/>
    <property type="match status" value="1"/>
</dbReference>
<reference evidence="5" key="1">
    <citation type="journal article" date="2020" name="Org. Chem. Front.">
        <title>Discovery and characterization of four glycosyltransferases involved in anthraquinone glycoside biosynthesis in Rubia yunnanensis.</title>
        <authorList>
            <person name="Yi S."/>
            <person name="Kuang T."/>
            <person name="Miao Y."/>
            <person name="Xu Y."/>
            <person name="Wang Z."/>
            <person name="Dong L.-B."/>
            <person name="Tan N."/>
        </authorList>
    </citation>
    <scope>NUCLEOTIDE SEQUENCE</scope>
    <source>
        <strain evidence="5">RyUGT1</strain>
        <tissue evidence="5">Root</tissue>
    </source>
</reference>
<dbReference type="GO" id="GO:0080043">
    <property type="term" value="F:quercetin 3-O-glucosyltransferase activity"/>
    <property type="evidence" value="ECO:0007669"/>
    <property type="project" value="TreeGrafter"/>
</dbReference>
<protein>
    <recommendedName>
        <fullName evidence="4">Glycosyltransferase</fullName>
        <ecNumber evidence="4">2.4.1.-</ecNumber>
    </recommendedName>
</protein>
<dbReference type="PROSITE" id="PS00375">
    <property type="entry name" value="UDPGT"/>
    <property type="match status" value="1"/>
</dbReference>
<evidence type="ECO:0000256" key="4">
    <source>
        <dbReference type="RuleBase" id="RU362057"/>
    </source>
</evidence>
<dbReference type="Pfam" id="PF00201">
    <property type="entry name" value="UDPGT"/>
    <property type="match status" value="1"/>
</dbReference>
<dbReference type="PANTHER" id="PTHR11926">
    <property type="entry name" value="GLUCOSYL/GLUCURONOSYL TRANSFERASES"/>
    <property type="match status" value="1"/>
</dbReference>
<sequence length="465" mass="51540">MVEKQHHFLIISLAAQSHLNPTLQLAKCLARTGAQVTFATTVYGFSRIKQPPVIGGLSFASFSDGYDNEEAQKKRNFDRFYHELAHIGPPNVSELIRNLSQEGRPVTFLIYAILLPWVAQLGRELDIPTAFFSIQCAAAFAIYRKFFNGHDGVHYKDQKIGPSVSIELPELPLFSSRDLPSLLFPSDPFFAFAVPALEEHVKQLEKESKPCVLVNSFRELEESCFRAAESTSINIIPIGPLVPCAGSDSGDRSVGLDIFASPEKDLYLEWLDSKPEKSVVYASFGSMVKLKGEEKIEIVEGLNESGRSYLLVIRRSDEDAEESAEDGNHGMMCENGMIVPWCSQMEVLCHKSIGCFVTHCGWNSTLESIVAGVPIVGCPHISEQNTNAKLIEEVWGNGVRANANEEGLVEKMELKRCVDVVMGGEERGEEIRRNAAKWRGLAREAVKETGSSQQNLKLFLQNLGS</sequence>
<dbReference type="PANTHER" id="PTHR11926:SF1534">
    <property type="entry name" value="GLYCOSYLTRANSFERASE"/>
    <property type="match status" value="1"/>
</dbReference>
<organism evidence="5">
    <name type="scientific">Rubia yunnanensis</name>
    <dbReference type="NCBI Taxonomy" id="1650721"/>
    <lineage>
        <taxon>Eukaryota</taxon>
        <taxon>Viridiplantae</taxon>
        <taxon>Streptophyta</taxon>
        <taxon>Embryophyta</taxon>
        <taxon>Tracheophyta</taxon>
        <taxon>Spermatophyta</taxon>
        <taxon>Magnoliopsida</taxon>
        <taxon>eudicotyledons</taxon>
        <taxon>Gunneridae</taxon>
        <taxon>Pentapetalae</taxon>
        <taxon>asterids</taxon>
        <taxon>lamiids</taxon>
        <taxon>Gentianales</taxon>
        <taxon>Rubiaceae</taxon>
        <taxon>Rubioideae</taxon>
        <taxon>Rubieae</taxon>
        <taxon>Rubia</taxon>
    </lineage>
</organism>